<proteinExistence type="predicted"/>
<organism evidence="1 2">
    <name type="scientific">Hygrophoropsis aurantiaca</name>
    <dbReference type="NCBI Taxonomy" id="72124"/>
    <lineage>
        <taxon>Eukaryota</taxon>
        <taxon>Fungi</taxon>
        <taxon>Dikarya</taxon>
        <taxon>Basidiomycota</taxon>
        <taxon>Agaricomycotina</taxon>
        <taxon>Agaricomycetes</taxon>
        <taxon>Agaricomycetidae</taxon>
        <taxon>Boletales</taxon>
        <taxon>Coniophorineae</taxon>
        <taxon>Hygrophoropsidaceae</taxon>
        <taxon>Hygrophoropsis</taxon>
    </lineage>
</organism>
<feature type="non-terminal residue" evidence="1">
    <location>
        <position position="82"/>
    </location>
</feature>
<accession>A0ACB7ZYL4</accession>
<keyword evidence="2" id="KW-1185">Reference proteome</keyword>
<reference evidence="1" key="1">
    <citation type="journal article" date="2021" name="New Phytol.">
        <title>Evolutionary innovations through gain and loss of genes in the ectomycorrhizal Boletales.</title>
        <authorList>
            <person name="Wu G."/>
            <person name="Miyauchi S."/>
            <person name="Morin E."/>
            <person name="Kuo A."/>
            <person name="Drula E."/>
            <person name="Varga T."/>
            <person name="Kohler A."/>
            <person name="Feng B."/>
            <person name="Cao Y."/>
            <person name="Lipzen A."/>
            <person name="Daum C."/>
            <person name="Hundley H."/>
            <person name="Pangilinan J."/>
            <person name="Johnson J."/>
            <person name="Barry K."/>
            <person name="LaButti K."/>
            <person name="Ng V."/>
            <person name="Ahrendt S."/>
            <person name="Min B."/>
            <person name="Choi I.G."/>
            <person name="Park H."/>
            <person name="Plett J.M."/>
            <person name="Magnuson J."/>
            <person name="Spatafora J.W."/>
            <person name="Nagy L.G."/>
            <person name="Henrissat B."/>
            <person name="Grigoriev I.V."/>
            <person name="Yang Z.L."/>
            <person name="Xu J."/>
            <person name="Martin F.M."/>
        </authorList>
    </citation>
    <scope>NUCLEOTIDE SEQUENCE</scope>
    <source>
        <strain evidence="1">ATCC 28755</strain>
    </source>
</reference>
<evidence type="ECO:0000313" key="2">
    <source>
        <dbReference type="Proteomes" id="UP000790377"/>
    </source>
</evidence>
<gene>
    <name evidence="1" type="ORF">BJ138DRAFT_1017205</name>
</gene>
<evidence type="ECO:0000313" key="1">
    <source>
        <dbReference type="EMBL" id="KAH7905809.1"/>
    </source>
</evidence>
<protein>
    <submittedName>
        <fullName evidence="1">Uncharacterized protein</fullName>
    </submittedName>
</protein>
<sequence>MEEHGHKQTCCTGFVSIFKCVRRSRSKKGCSANVDSTQRSSFPPKPPSQDLCKKIIHNFCEDSLPDRLEEGGCAVCGRLTRV</sequence>
<dbReference type="EMBL" id="MU268119">
    <property type="protein sequence ID" value="KAH7905809.1"/>
    <property type="molecule type" value="Genomic_DNA"/>
</dbReference>
<name>A0ACB7ZYL4_9AGAM</name>
<comment type="caution">
    <text evidence="1">The sequence shown here is derived from an EMBL/GenBank/DDBJ whole genome shotgun (WGS) entry which is preliminary data.</text>
</comment>
<dbReference type="Proteomes" id="UP000790377">
    <property type="component" value="Unassembled WGS sequence"/>
</dbReference>